<evidence type="ECO:0000313" key="1">
    <source>
        <dbReference type="EMBL" id="PRX48692.1"/>
    </source>
</evidence>
<dbReference type="AlphaFoldDB" id="A0A2T0LXE3"/>
<protein>
    <submittedName>
        <fullName evidence="1">Uncharacterized protein</fullName>
    </submittedName>
</protein>
<evidence type="ECO:0000313" key="2">
    <source>
        <dbReference type="Proteomes" id="UP000238362"/>
    </source>
</evidence>
<dbReference type="OrthoDB" id="4773990at2"/>
<organism evidence="1 2">
    <name type="scientific">Prauserella shujinwangii</name>
    <dbReference type="NCBI Taxonomy" id="1453103"/>
    <lineage>
        <taxon>Bacteria</taxon>
        <taxon>Bacillati</taxon>
        <taxon>Actinomycetota</taxon>
        <taxon>Actinomycetes</taxon>
        <taxon>Pseudonocardiales</taxon>
        <taxon>Pseudonocardiaceae</taxon>
        <taxon>Prauserella</taxon>
    </lineage>
</organism>
<dbReference type="Proteomes" id="UP000238362">
    <property type="component" value="Unassembled WGS sequence"/>
</dbReference>
<proteinExistence type="predicted"/>
<reference evidence="1 2" key="1">
    <citation type="submission" date="2018-03" db="EMBL/GenBank/DDBJ databases">
        <title>Genomic Encyclopedia of Type Strains, Phase III (KMG-III): the genomes of soil and plant-associated and newly described type strains.</title>
        <authorList>
            <person name="Whitman W."/>
        </authorList>
    </citation>
    <scope>NUCLEOTIDE SEQUENCE [LARGE SCALE GENOMIC DNA]</scope>
    <source>
        <strain evidence="1 2">CGMCC 4.7125</strain>
    </source>
</reference>
<accession>A0A2T0LXE3</accession>
<dbReference type="RefSeq" id="WP_106178746.1">
    <property type="nucleotide sequence ID" value="NZ_PVNH01000004.1"/>
</dbReference>
<gene>
    <name evidence="1" type="ORF">B0I33_104510</name>
</gene>
<comment type="caution">
    <text evidence="1">The sequence shown here is derived from an EMBL/GenBank/DDBJ whole genome shotgun (WGS) entry which is preliminary data.</text>
</comment>
<dbReference type="EMBL" id="PVNH01000004">
    <property type="protein sequence ID" value="PRX48692.1"/>
    <property type="molecule type" value="Genomic_DNA"/>
</dbReference>
<keyword evidence="2" id="KW-1185">Reference proteome</keyword>
<sequence length="120" mass="13098">MGLMHRLDLDKVTFGDLYRFADHARAAGISPDDYVTVETTDPIGNPIDHHTLVADLGGVDEVSRPIVIDRTRAALYAQALGELLTGEADETDRDFLNDLASELLELPLAYKGKATTLDES</sequence>
<name>A0A2T0LXE3_9PSEU</name>